<dbReference type="GO" id="GO:0006644">
    <property type="term" value="P:phospholipid metabolic process"/>
    <property type="evidence" value="ECO:0007669"/>
    <property type="project" value="UniProtKB-UniPathway"/>
</dbReference>
<evidence type="ECO:0000256" key="3">
    <source>
        <dbReference type="ARBA" id="ARBA00022692"/>
    </source>
</evidence>
<sequence length="279" mass="30626">MEMSGLEYQPLVLGTPTFVILVVFLMQKDRVDASQAVLGCSLSLSLNGVFTNIVKLIVGRPRPDFFWRCFPDGQMNPELKCTGELAVVTEGRKSFPSGHSSSLANTRGWPSPFPRASIIDHLSGLAGCMGKPPSVHPTKIRTSISPSSAVELNTTSALANYATEAVAFASMGFVAFYLAGKLHVFNSLGRGKSWRMCVCLTPLAVALSVALSRTCDYHHHWQDVLCGSALGFSMSYLCYRQYFPSLASIHSHRPYVKLTPHLELEGVQTPEKQEEVKWI</sequence>
<dbReference type="Gene3D" id="1.20.144.10">
    <property type="entry name" value="Phosphatidic acid phosphatase type 2/haloperoxidase"/>
    <property type="match status" value="2"/>
</dbReference>
<evidence type="ECO:0000313" key="8">
    <source>
        <dbReference type="EMBL" id="CAD7266375.1"/>
    </source>
</evidence>
<feature type="transmembrane region" description="Helical" evidence="6">
    <location>
        <begin position="6"/>
        <end position="25"/>
    </location>
</feature>
<dbReference type="SMART" id="SM00014">
    <property type="entry name" value="acidPPc"/>
    <property type="match status" value="1"/>
</dbReference>
<feature type="domain" description="Phosphatidic acid phosphatase type 2/haloperoxidase" evidence="7">
    <location>
        <begin position="38"/>
        <end position="239"/>
    </location>
</feature>
<evidence type="ECO:0000256" key="5">
    <source>
        <dbReference type="ARBA" id="ARBA00023136"/>
    </source>
</evidence>
<protein>
    <recommendedName>
        <fullName evidence="7">Phosphatidic acid phosphatase type 2/haloperoxidase domain-containing protein</fullName>
    </recommendedName>
</protein>
<gene>
    <name evidence="8" type="ORF">TSIB3V08_LOCUS10394</name>
</gene>
<evidence type="ECO:0000256" key="2">
    <source>
        <dbReference type="ARBA" id="ARBA00008816"/>
    </source>
</evidence>
<dbReference type="InterPro" id="IPR043216">
    <property type="entry name" value="PAP-like"/>
</dbReference>
<dbReference type="PANTHER" id="PTHR10165">
    <property type="entry name" value="LIPID PHOSPHATE PHOSPHATASE"/>
    <property type="match status" value="1"/>
</dbReference>
<dbReference type="GO" id="GO:0016020">
    <property type="term" value="C:membrane"/>
    <property type="evidence" value="ECO:0007669"/>
    <property type="project" value="UniProtKB-SubCell"/>
</dbReference>
<comment type="subcellular location">
    <subcellularLocation>
        <location evidence="1">Membrane</location>
        <topology evidence="1">Multi-pass membrane protein</topology>
    </subcellularLocation>
</comment>
<evidence type="ECO:0000259" key="7">
    <source>
        <dbReference type="SMART" id="SM00014"/>
    </source>
</evidence>
<dbReference type="GO" id="GO:0046839">
    <property type="term" value="P:phospholipid dephosphorylation"/>
    <property type="evidence" value="ECO:0007669"/>
    <property type="project" value="TreeGrafter"/>
</dbReference>
<keyword evidence="4 6" id="KW-1133">Transmembrane helix</keyword>
<dbReference type="GO" id="GO:0008195">
    <property type="term" value="F:phosphatidate phosphatase activity"/>
    <property type="evidence" value="ECO:0007669"/>
    <property type="project" value="TreeGrafter"/>
</dbReference>
<evidence type="ECO:0000256" key="1">
    <source>
        <dbReference type="ARBA" id="ARBA00004141"/>
    </source>
</evidence>
<feature type="transmembrane region" description="Helical" evidence="6">
    <location>
        <begin position="37"/>
        <end position="58"/>
    </location>
</feature>
<dbReference type="AlphaFoldDB" id="A0A7R9B7A0"/>
<name>A0A7R9B7A0_TIMSH</name>
<dbReference type="InterPro" id="IPR000326">
    <property type="entry name" value="PAP2/HPO"/>
</dbReference>
<dbReference type="CDD" id="cd03390">
    <property type="entry name" value="PAP2_containing_1_like"/>
    <property type="match status" value="1"/>
</dbReference>
<keyword evidence="3 6" id="KW-0812">Transmembrane</keyword>
<evidence type="ECO:0000256" key="6">
    <source>
        <dbReference type="SAM" id="Phobius"/>
    </source>
</evidence>
<comment type="similarity">
    <text evidence="2">Belongs to the PA-phosphatase related phosphoesterase family.</text>
</comment>
<accession>A0A7R9B7A0</accession>
<keyword evidence="5 6" id="KW-0472">Membrane</keyword>
<dbReference type="SUPFAM" id="SSF48317">
    <property type="entry name" value="Acid phosphatase/Vanadium-dependent haloperoxidase"/>
    <property type="match status" value="2"/>
</dbReference>
<dbReference type="Pfam" id="PF01569">
    <property type="entry name" value="PAP2"/>
    <property type="match status" value="2"/>
</dbReference>
<dbReference type="PANTHER" id="PTHR10165:SF35">
    <property type="entry name" value="RE23632P"/>
    <property type="match status" value="1"/>
</dbReference>
<evidence type="ECO:0000256" key="4">
    <source>
        <dbReference type="ARBA" id="ARBA00022989"/>
    </source>
</evidence>
<feature type="transmembrane region" description="Helical" evidence="6">
    <location>
        <begin position="165"/>
        <end position="184"/>
    </location>
</feature>
<organism evidence="8">
    <name type="scientific">Timema shepardi</name>
    <name type="common">Walking stick</name>
    <dbReference type="NCBI Taxonomy" id="629360"/>
    <lineage>
        <taxon>Eukaryota</taxon>
        <taxon>Metazoa</taxon>
        <taxon>Ecdysozoa</taxon>
        <taxon>Arthropoda</taxon>
        <taxon>Hexapoda</taxon>
        <taxon>Insecta</taxon>
        <taxon>Pterygota</taxon>
        <taxon>Neoptera</taxon>
        <taxon>Polyneoptera</taxon>
        <taxon>Phasmatodea</taxon>
        <taxon>Timematodea</taxon>
        <taxon>Timematoidea</taxon>
        <taxon>Timematidae</taxon>
        <taxon>Timema</taxon>
    </lineage>
</organism>
<dbReference type="InterPro" id="IPR036938">
    <property type="entry name" value="PAP2/HPO_sf"/>
</dbReference>
<dbReference type="UniPathway" id="UPA00085"/>
<reference evidence="8" key="1">
    <citation type="submission" date="2020-11" db="EMBL/GenBank/DDBJ databases">
        <authorList>
            <person name="Tran Van P."/>
        </authorList>
    </citation>
    <scope>NUCLEOTIDE SEQUENCE</scope>
</reference>
<proteinExistence type="inferred from homology"/>
<dbReference type="EMBL" id="OC006888">
    <property type="protein sequence ID" value="CAD7266375.1"/>
    <property type="molecule type" value="Genomic_DNA"/>
</dbReference>
<feature type="transmembrane region" description="Helical" evidence="6">
    <location>
        <begin position="196"/>
        <end position="214"/>
    </location>
</feature>